<feature type="compositionally biased region" description="Low complexity" evidence="1">
    <location>
        <begin position="84"/>
        <end position="95"/>
    </location>
</feature>
<name>A0AAV4GIJ4_9GAST</name>
<gene>
    <name evidence="2" type="ORF">ElyMa_000698700</name>
</gene>
<dbReference type="AlphaFoldDB" id="A0AAV4GIJ4"/>
<proteinExistence type="predicted"/>
<organism evidence="2 3">
    <name type="scientific">Elysia marginata</name>
    <dbReference type="NCBI Taxonomy" id="1093978"/>
    <lineage>
        <taxon>Eukaryota</taxon>
        <taxon>Metazoa</taxon>
        <taxon>Spiralia</taxon>
        <taxon>Lophotrochozoa</taxon>
        <taxon>Mollusca</taxon>
        <taxon>Gastropoda</taxon>
        <taxon>Heterobranchia</taxon>
        <taxon>Euthyneura</taxon>
        <taxon>Panpulmonata</taxon>
        <taxon>Sacoglossa</taxon>
        <taxon>Placobranchoidea</taxon>
        <taxon>Plakobranchidae</taxon>
        <taxon>Elysia</taxon>
    </lineage>
</organism>
<feature type="compositionally biased region" description="Basic and acidic residues" evidence="1">
    <location>
        <begin position="97"/>
        <end position="110"/>
    </location>
</feature>
<feature type="region of interest" description="Disordered" evidence="1">
    <location>
        <begin position="34"/>
        <end position="53"/>
    </location>
</feature>
<sequence>MLCALSQFLDRNAHVAESQPALETPNYEIKTNRRDSFLDAFNSTPRSRKKDSSDVWDNIKLQFTSLRSRGRLLDLSSLRAFLVQGKSSVSSQQSDLDSDKADGDSKKDEDTGSEDETAAGAPSLRLSENFFVPES</sequence>
<evidence type="ECO:0000256" key="1">
    <source>
        <dbReference type="SAM" id="MobiDB-lite"/>
    </source>
</evidence>
<protein>
    <submittedName>
        <fullName evidence="2">Uncharacterized protein</fullName>
    </submittedName>
</protein>
<dbReference type="Proteomes" id="UP000762676">
    <property type="component" value="Unassembled WGS sequence"/>
</dbReference>
<accession>A0AAV4GIJ4</accession>
<dbReference type="EMBL" id="BMAT01001439">
    <property type="protein sequence ID" value="GFR85537.1"/>
    <property type="molecule type" value="Genomic_DNA"/>
</dbReference>
<evidence type="ECO:0000313" key="2">
    <source>
        <dbReference type="EMBL" id="GFR85537.1"/>
    </source>
</evidence>
<evidence type="ECO:0000313" key="3">
    <source>
        <dbReference type="Proteomes" id="UP000762676"/>
    </source>
</evidence>
<feature type="non-terminal residue" evidence="2">
    <location>
        <position position="135"/>
    </location>
</feature>
<keyword evidence="3" id="KW-1185">Reference proteome</keyword>
<reference evidence="2 3" key="1">
    <citation type="journal article" date="2021" name="Elife">
        <title>Chloroplast acquisition without the gene transfer in kleptoplastic sea slugs, Plakobranchus ocellatus.</title>
        <authorList>
            <person name="Maeda T."/>
            <person name="Takahashi S."/>
            <person name="Yoshida T."/>
            <person name="Shimamura S."/>
            <person name="Takaki Y."/>
            <person name="Nagai Y."/>
            <person name="Toyoda A."/>
            <person name="Suzuki Y."/>
            <person name="Arimoto A."/>
            <person name="Ishii H."/>
            <person name="Satoh N."/>
            <person name="Nishiyama T."/>
            <person name="Hasebe M."/>
            <person name="Maruyama T."/>
            <person name="Minagawa J."/>
            <person name="Obokata J."/>
            <person name="Shigenobu S."/>
        </authorList>
    </citation>
    <scope>NUCLEOTIDE SEQUENCE [LARGE SCALE GENOMIC DNA]</scope>
</reference>
<feature type="region of interest" description="Disordered" evidence="1">
    <location>
        <begin position="84"/>
        <end position="135"/>
    </location>
</feature>
<comment type="caution">
    <text evidence="2">The sequence shown here is derived from an EMBL/GenBank/DDBJ whole genome shotgun (WGS) entry which is preliminary data.</text>
</comment>